<evidence type="ECO:0000313" key="16">
    <source>
        <dbReference type="Proteomes" id="UP000196368"/>
    </source>
</evidence>
<feature type="binding site" evidence="12">
    <location>
        <position position="13"/>
    </location>
    <ligand>
        <name>Fe cation</name>
        <dbReference type="ChEBI" id="CHEBI:24875"/>
        <label>1</label>
    </ligand>
</feature>
<feature type="binding site" evidence="12">
    <location>
        <position position="121"/>
    </location>
    <ligand>
        <name>Fe cation</name>
        <dbReference type="ChEBI" id="CHEBI:24875"/>
        <label>1</label>
    </ligand>
</feature>
<evidence type="ECO:0000256" key="10">
    <source>
        <dbReference type="ARBA" id="ARBA00031398"/>
    </source>
</evidence>
<name>A0A1Y4DEX5_9BACT</name>
<dbReference type="InterPro" id="IPR004462">
    <property type="entry name" value="Desulfoferrodoxin_N"/>
</dbReference>
<gene>
    <name evidence="15" type="ORF">B5F75_02415</name>
</gene>
<comment type="catalytic activity">
    <reaction evidence="11">
        <text>reduced [rubredoxin] + superoxide + 2 H(+) = oxidized [rubredoxin] + H2O2</text>
        <dbReference type="Rhea" id="RHEA:21324"/>
        <dbReference type="Rhea" id="RHEA-COMP:10302"/>
        <dbReference type="Rhea" id="RHEA-COMP:10303"/>
        <dbReference type="ChEBI" id="CHEBI:15378"/>
        <dbReference type="ChEBI" id="CHEBI:16240"/>
        <dbReference type="ChEBI" id="CHEBI:18421"/>
        <dbReference type="ChEBI" id="CHEBI:29033"/>
        <dbReference type="ChEBI" id="CHEBI:29034"/>
        <dbReference type="EC" id="1.15.1.2"/>
    </reaction>
</comment>
<feature type="binding site" evidence="12">
    <location>
        <position position="69"/>
    </location>
    <ligand>
        <name>Fe cation</name>
        <dbReference type="ChEBI" id="CHEBI:24875"/>
        <label>2</label>
        <note>catalytic</note>
    </ligand>
</feature>
<dbReference type="InterPro" id="IPR038094">
    <property type="entry name" value="Desulfoferrodoxin_N_sf"/>
</dbReference>
<comment type="function">
    <text evidence="9">Catalyzes the one-electron reduction of superoxide anion radical to hydrogen peroxide at a nonheme ferrous iron center. Plays a fundamental role in case of oxidative stress via its superoxide detoxification activity.</text>
</comment>
<dbReference type="InterPro" id="IPR004793">
    <property type="entry name" value="Desulfoferrodoxin_rbo"/>
</dbReference>
<dbReference type="GO" id="GO:0019430">
    <property type="term" value="P:removal of superoxide radicals"/>
    <property type="evidence" value="ECO:0007669"/>
    <property type="project" value="InterPro"/>
</dbReference>
<evidence type="ECO:0000256" key="6">
    <source>
        <dbReference type="ARBA" id="ARBA00022723"/>
    </source>
</evidence>
<evidence type="ECO:0000259" key="13">
    <source>
        <dbReference type="Pfam" id="PF01880"/>
    </source>
</evidence>
<dbReference type="NCBIfam" id="TIGR00332">
    <property type="entry name" value="neela_ferrous"/>
    <property type="match status" value="1"/>
</dbReference>
<dbReference type="NCBIfam" id="TIGR00320">
    <property type="entry name" value="dfx_rbo"/>
    <property type="match status" value="1"/>
</dbReference>
<feature type="binding site" evidence="12">
    <location>
        <position position="75"/>
    </location>
    <ligand>
        <name>Fe cation</name>
        <dbReference type="ChEBI" id="CHEBI:24875"/>
        <label>2</label>
        <note>catalytic</note>
    </ligand>
</feature>
<sequence length="128" mass="14190">MTKVNEIYKCSVCGNMVEVVHAGGGELVCCGKPMQLQNPGTTDGATEKHVPVIEKIEGGYRVKVGSVAHPMLDAHYIEWIELICEECGKVQRKYLKPGDAPEAVFETKAEKVTAREYCNLHGLWQKEN</sequence>
<feature type="domain" description="Desulfoferrodoxin ferrous iron-binding" evidence="13">
    <location>
        <begin position="42"/>
        <end position="126"/>
    </location>
</feature>
<dbReference type="GO" id="GO:0005506">
    <property type="term" value="F:iron ion binding"/>
    <property type="evidence" value="ECO:0007669"/>
    <property type="project" value="InterPro"/>
</dbReference>
<feature type="binding site" evidence="12">
    <location>
        <position position="10"/>
    </location>
    <ligand>
        <name>Fe cation</name>
        <dbReference type="ChEBI" id="CHEBI:24875"/>
        <label>1</label>
    </ligand>
</feature>
<evidence type="ECO:0000256" key="7">
    <source>
        <dbReference type="ARBA" id="ARBA00022982"/>
    </source>
</evidence>
<dbReference type="OrthoDB" id="9814936at2"/>
<proteinExistence type="inferred from homology"/>
<comment type="similarity">
    <text evidence="2">Belongs to the desulfoferrodoxin family.</text>
</comment>
<keyword evidence="8 12" id="KW-0408">Iron</keyword>
<dbReference type="CDD" id="cd03171">
    <property type="entry name" value="SORL_Dfx_classI"/>
    <property type="match status" value="1"/>
</dbReference>
<evidence type="ECO:0000256" key="2">
    <source>
        <dbReference type="ARBA" id="ARBA00005941"/>
    </source>
</evidence>
<feature type="binding site" evidence="12">
    <location>
        <position position="30"/>
    </location>
    <ligand>
        <name>Fe cation</name>
        <dbReference type="ChEBI" id="CHEBI:24875"/>
        <label>1</label>
    </ligand>
</feature>
<keyword evidence="7" id="KW-0249">Electron transport</keyword>
<keyword evidence="16" id="KW-1185">Reference proteome</keyword>
<dbReference type="InterPro" id="IPR051233">
    <property type="entry name" value="Desulfoferrodoxin_SOR"/>
</dbReference>
<keyword evidence="6 12" id="KW-0479">Metal-binding</keyword>
<dbReference type="SUPFAM" id="SSF49367">
    <property type="entry name" value="Superoxide reductase-like"/>
    <property type="match status" value="1"/>
</dbReference>
<evidence type="ECO:0000256" key="4">
    <source>
        <dbReference type="ARBA" id="ARBA00014839"/>
    </source>
</evidence>
<dbReference type="CDD" id="cd00974">
    <property type="entry name" value="DSRD"/>
    <property type="match status" value="1"/>
</dbReference>
<evidence type="ECO:0000259" key="14">
    <source>
        <dbReference type="Pfam" id="PF06397"/>
    </source>
</evidence>
<keyword evidence="5" id="KW-0813">Transport</keyword>
<evidence type="ECO:0000256" key="5">
    <source>
        <dbReference type="ARBA" id="ARBA00022448"/>
    </source>
</evidence>
<organism evidence="15 16">
    <name type="scientific">Candidatus Avelusimicrobium gallicola</name>
    <dbReference type="NCBI Taxonomy" id="2562704"/>
    <lineage>
        <taxon>Bacteria</taxon>
        <taxon>Pseudomonadati</taxon>
        <taxon>Elusimicrobiota</taxon>
        <taxon>Elusimicrobia</taxon>
        <taxon>Elusimicrobiales</taxon>
        <taxon>Elusimicrobiaceae</taxon>
        <taxon>Candidatus Avelusimicrobium</taxon>
    </lineage>
</organism>
<evidence type="ECO:0000256" key="12">
    <source>
        <dbReference type="PIRSR" id="PIRSR604793-1"/>
    </source>
</evidence>
<feature type="domain" description="Desulfoferrodoxin N-terminal" evidence="14">
    <location>
        <begin position="2"/>
        <end position="36"/>
    </location>
</feature>
<dbReference type="RefSeq" id="WP_087287373.1">
    <property type="nucleotide sequence ID" value="NZ_NFJD01000001.1"/>
</dbReference>
<feature type="binding site" evidence="12">
    <location>
        <position position="29"/>
    </location>
    <ligand>
        <name>Fe cation</name>
        <dbReference type="ChEBI" id="CHEBI:24875"/>
        <label>1</label>
    </ligand>
</feature>
<evidence type="ECO:0000256" key="1">
    <source>
        <dbReference type="ARBA" id="ARBA00001973"/>
    </source>
</evidence>
<dbReference type="InterPro" id="IPR002742">
    <property type="entry name" value="Desulfoferrodoxin_Fe-bd_dom"/>
</dbReference>
<comment type="cofactor">
    <cofactor evidence="12">
        <name>Fe(2+)</name>
        <dbReference type="ChEBI" id="CHEBI:29033"/>
    </cofactor>
    <text evidence="12">Binds 1 Fe(2+) ion per subunit. The iron ion 2 is coordinated via four histidines and one cysteine residue.</text>
</comment>
<dbReference type="Pfam" id="PF06397">
    <property type="entry name" value="Desulfoferrod_N"/>
    <property type="match status" value="1"/>
</dbReference>
<dbReference type="Gene3D" id="2.20.28.100">
    <property type="entry name" value="Desulphoferrodoxin, N-terminal domain"/>
    <property type="match status" value="1"/>
</dbReference>
<feature type="binding site" evidence="12">
    <location>
        <position position="118"/>
    </location>
    <ligand>
        <name>Fe cation</name>
        <dbReference type="ChEBI" id="CHEBI:24875"/>
        <label>1</label>
    </ligand>
</feature>
<comment type="cofactor">
    <cofactor evidence="12">
        <name>Fe(3+)</name>
        <dbReference type="ChEBI" id="CHEBI:29034"/>
    </cofactor>
    <text evidence="12">Binds 1 Fe(3+) ion per subunit. The iron ion 1 is coordinated via 4 cysteine residues.</text>
</comment>
<dbReference type="EC" id="1.15.1.2" evidence="3"/>
<dbReference type="Gene3D" id="2.60.40.730">
    <property type="entry name" value="SOR catalytic domain"/>
    <property type="match status" value="1"/>
</dbReference>
<dbReference type="PANTHER" id="PTHR36541:SF1">
    <property type="entry name" value="SUPEROXIDE REDUCTASE-RELATED"/>
    <property type="match status" value="1"/>
</dbReference>
<accession>A0A1Y4DEX5</accession>
<reference evidence="16" key="1">
    <citation type="submission" date="2017-04" db="EMBL/GenBank/DDBJ databases">
        <title>Function of individual gut microbiota members based on whole genome sequencing of pure cultures obtained from chicken caecum.</title>
        <authorList>
            <person name="Medvecky M."/>
            <person name="Cejkova D."/>
            <person name="Polansky O."/>
            <person name="Karasova D."/>
            <person name="Kubasova T."/>
            <person name="Cizek A."/>
            <person name="Rychlik I."/>
        </authorList>
    </citation>
    <scope>NUCLEOTIDE SEQUENCE [LARGE SCALE GENOMIC DNA]</scope>
    <source>
        <strain evidence="16">An273</strain>
    </source>
</reference>
<dbReference type="PANTHER" id="PTHR36541">
    <property type="entry name" value="SUPEROXIDE REDUCTASE-RELATED"/>
    <property type="match status" value="1"/>
</dbReference>
<evidence type="ECO:0000313" key="15">
    <source>
        <dbReference type="EMBL" id="OUO57647.1"/>
    </source>
</evidence>
<dbReference type="InterPro" id="IPR036073">
    <property type="entry name" value="Desulfoferrodoxin_Fe-bd_dom_sf"/>
</dbReference>
<comment type="cofactor">
    <cofactor evidence="1">
        <name>Cu(2+)</name>
        <dbReference type="ChEBI" id="CHEBI:29036"/>
    </cofactor>
</comment>
<dbReference type="SUPFAM" id="SSF57802">
    <property type="entry name" value="Rubredoxin-like"/>
    <property type="match status" value="1"/>
</dbReference>
<protein>
    <recommendedName>
        <fullName evidence="4">Desulfoferrodoxin</fullName>
        <ecNumber evidence="3">1.15.1.2</ecNumber>
    </recommendedName>
    <alternativeName>
        <fullName evidence="10">Superoxide reductase</fullName>
    </alternativeName>
</protein>
<comment type="caution">
    <text evidence="15">The sequence shown here is derived from an EMBL/GenBank/DDBJ whole genome shotgun (WGS) entry which is preliminary data.</text>
</comment>
<dbReference type="EMBL" id="NFJD01000001">
    <property type="protein sequence ID" value="OUO57647.1"/>
    <property type="molecule type" value="Genomic_DNA"/>
</dbReference>
<evidence type="ECO:0000256" key="9">
    <source>
        <dbReference type="ARBA" id="ARBA00024690"/>
    </source>
</evidence>
<dbReference type="AlphaFoldDB" id="A0A1Y4DEX5"/>
<dbReference type="GO" id="GO:0050605">
    <property type="term" value="F:superoxide reductase activity"/>
    <property type="evidence" value="ECO:0007669"/>
    <property type="project" value="UniProtKB-EC"/>
</dbReference>
<evidence type="ECO:0000256" key="3">
    <source>
        <dbReference type="ARBA" id="ARBA00012679"/>
    </source>
</evidence>
<dbReference type="Pfam" id="PF01880">
    <property type="entry name" value="Desulfoferrodox"/>
    <property type="match status" value="1"/>
</dbReference>
<evidence type="ECO:0000256" key="8">
    <source>
        <dbReference type="ARBA" id="ARBA00023004"/>
    </source>
</evidence>
<dbReference type="Proteomes" id="UP000196368">
    <property type="component" value="Unassembled WGS sequence"/>
</dbReference>
<evidence type="ECO:0000256" key="11">
    <source>
        <dbReference type="ARBA" id="ARBA00047448"/>
    </source>
</evidence>
<feature type="binding site" evidence="12">
    <location>
        <position position="49"/>
    </location>
    <ligand>
        <name>Fe cation</name>
        <dbReference type="ChEBI" id="CHEBI:24875"/>
        <label>2</label>
        <note>catalytic</note>
    </ligand>
</feature>
<dbReference type="NCBIfam" id="TIGR00319">
    <property type="entry name" value="desulf_FeS4"/>
    <property type="match status" value="1"/>
</dbReference>